<keyword evidence="13" id="KW-0934">Plastid</keyword>
<evidence type="ECO:0000256" key="10">
    <source>
        <dbReference type="ARBA" id="ARBA00048954"/>
    </source>
</evidence>
<dbReference type="GO" id="GO:0043139">
    <property type="term" value="F:5'-3' DNA helicase activity"/>
    <property type="evidence" value="ECO:0007669"/>
    <property type="project" value="UniProtKB-EC"/>
</dbReference>
<dbReference type="PANTHER" id="PTHR30153">
    <property type="entry name" value="REPLICATIVE DNA HELICASE DNAB"/>
    <property type="match status" value="1"/>
</dbReference>
<dbReference type="PANTHER" id="PTHR30153:SF2">
    <property type="entry name" value="REPLICATIVE DNA HELICASE"/>
    <property type="match status" value="1"/>
</dbReference>
<sequence>MSMENNTVPPNLQPYNLLAEEMVLGSILIDTEGISRVSVVLKPEAFYIRSHQVIYKMALKLQENGYLIDLTTVANYLIDYQILDSIGGLGKLTDLTSKVITTINLDQYIAIVNEKYLRRLLIEAGDKITSLGYNTQIPLEKVFDICEQHLLHITQKALSEDIAHASNILVETFSELEAKSRADNYHGTKTGFYELDALTQGLQKPDIVVIAGRPSMGKTALSLNIARNVSIDNKLPILIFSLEMSRQQLMYRLLSLESHISSSKLKTGKVSSEDWEQLNSAINRLSRSEIYIDDTPNLSVINVRSKSRRLNVEKGQLGLILIDYLQLMHDIEKHYNRVQELSNIMRGLKSLARELDTPIVLLSQLSRSVENRNNKRPMLSDLRESGSIEQDADIVMMLYRDEYYETDTHEPNIAELIIAKQRNGPVGTIKLLFDSKSTRFMDL</sequence>
<dbReference type="CDD" id="cd00984">
    <property type="entry name" value="DnaB_C"/>
    <property type="match status" value="1"/>
</dbReference>
<dbReference type="GO" id="GO:0006269">
    <property type="term" value="P:DNA replication, synthesis of primer"/>
    <property type="evidence" value="ECO:0007669"/>
    <property type="project" value="UniProtKB-UniRule"/>
</dbReference>
<geneLocation type="plastid" evidence="13"/>
<evidence type="ECO:0000256" key="3">
    <source>
        <dbReference type="ARBA" id="ARBA00022705"/>
    </source>
</evidence>
<dbReference type="SUPFAM" id="SSF48024">
    <property type="entry name" value="N-terminal domain of DnaB helicase"/>
    <property type="match status" value="1"/>
</dbReference>
<dbReference type="GO" id="GO:0005524">
    <property type="term" value="F:ATP binding"/>
    <property type="evidence" value="ECO:0007669"/>
    <property type="project" value="UniProtKB-UniRule"/>
</dbReference>
<evidence type="ECO:0000256" key="9">
    <source>
        <dbReference type="ARBA" id="ARBA00023235"/>
    </source>
</evidence>
<feature type="domain" description="SF4 helicase" evidence="12">
    <location>
        <begin position="181"/>
        <end position="443"/>
    </location>
</feature>
<dbReference type="Gene3D" id="3.40.50.300">
    <property type="entry name" value="P-loop containing nucleotide triphosphate hydrolases"/>
    <property type="match status" value="1"/>
</dbReference>
<keyword evidence="6 11" id="KW-0347">Helicase</keyword>
<keyword evidence="3 11" id="KW-0235">DNA replication</keyword>
<evidence type="ECO:0000256" key="5">
    <source>
        <dbReference type="ARBA" id="ARBA00022801"/>
    </source>
</evidence>
<dbReference type="Pfam" id="PF00772">
    <property type="entry name" value="DnaB"/>
    <property type="match status" value="1"/>
</dbReference>
<dbReference type="SUPFAM" id="SSF52540">
    <property type="entry name" value="P-loop containing nucleoside triphosphate hydrolases"/>
    <property type="match status" value="1"/>
</dbReference>
<protein>
    <recommendedName>
        <fullName evidence="11">Replicative DNA helicase</fullName>
        <ecNumber evidence="11">5.6.2.3</ecNumber>
    </recommendedName>
</protein>
<dbReference type="InterPro" id="IPR007692">
    <property type="entry name" value="DNA_helicase_DnaB"/>
</dbReference>
<evidence type="ECO:0000256" key="8">
    <source>
        <dbReference type="ARBA" id="ARBA00023125"/>
    </source>
</evidence>
<dbReference type="Gene3D" id="1.10.860.10">
    <property type="entry name" value="DNAb Helicase, Chain A"/>
    <property type="match status" value="1"/>
</dbReference>
<dbReference type="InterPro" id="IPR007693">
    <property type="entry name" value="DNA_helicase_DnaB-like_N"/>
</dbReference>
<comment type="similarity">
    <text evidence="1 11">Belongs to the helicase family. DnaB subfamily.</text>
</comment>
<evidence type="ECO:0000256" key="1">
    <source>
        <dbReference type="ARBA" id="ARBA00008428"/>
    </source>
</evidence>
<dbReference type="AlphaFoldDB" id="A0A9Y1I2C1"/>
<dbReference type="GO" id="GO:0003677">
    <property type="term" value="F:DNA binding"/>
    <property type="evidence" value="ECO:0007669"/>
    <property type="project" value="UniProtKB-UniRule"/>
</dbReference>
<evidence type="ECO:0000256" key="7">
    <source>
        <dbReference type="ARBA" id="ARBA00022840"/>
    </source>
</evidence>
<evidence type="ECO:0000313" key="13">
    <source>
        <dbReference type="EMBL" id="WDA99016.1"/>
    </source>
</evidence>
<keyword evidence="5 11" id="KW-0378">Hydrolase</keyword>
<dbReference type="GO" id="GO:0005829">
    <property type="term" value="C:cytosol"/>
    <property type="evidence" value="ECO:0007669"/>
    <property type="project" value="TreeGrafter"/>
</dbReference>
<dbReference type="InterPro" id="IPR016136">
    <property type="entry name" value="DNA_helicase_N/primase_C"/>
</dbReference>
<reference evidence="13" key="1">
    <citation type="journal article" date="2023" name="J. Phycol.">
        <title>Revised classification of the Cyanidiophyceae based on plastid genome data with descriptions of the Cavernulicolales ord. nov. and Galdieriales ord. nov. (Rhodophyta).</title>
        <authorList>
            <person name="Park S.I."/>
            <person name="Cho C.H."/>
            <person name="Ciniglia C."/>
            <person name="Huang T.Y."/>
            <person name="Liu S.L."/>
            <person name="Bustamante D.E."/>
            <person name="Calderon M.S."/>
            <person name="Mansilla A."/>
            <person name="McDermott T."/>
            <person name="Andersen R.A."/>
            <person name="Yoon H.S."/>
        </authorList>
    </citation>
    <scope>NUCLEOTIDE SEQUENCE</scope>
</reference>
<proteinExistence type="inferred from homology"/>
<dbReference type="PROSITE" id="PS51199">
    <property type="entry name" value="SF4_HELICASE"/>
    <property type="match status" value="1"/>
</dbReference>
<dbReference type="NCBIfam" id="TIGR00665">
    <property type="entry name" value="DnaB"/>
    <property type="match status" value="1"/>
</dbReference>
<dbReference type="FunFam" id="3.40.50.300:FF:001761">
    <property type="entry name" value="Replicative DNA helicase"/>
    <property type="match status" value="1"/>
</dbReference>
<evidence type="ECO:0000256" key="11">
    <source>
        <dbReference type="RuleBase" id="RU362085"/>
    </source>
</evidence>
<dbReference type="Pfam" id="PF03796">
    <property type="entry name" value="DnaB_C"/>
    <property type="match status" value="1"/>
</dbReference>
<evidence type="ECO:0000259" key="12">
    <source>
        <dbReference type="PROSITE" id="PS51199"/>
    </source>
</evidence>
<dbReference type="SMART" id="SM00382">
    <property type="entry name" value="AAA"/>
    <property type="match status" value="1"/>
</dbReference>
<dbReference type="InterPro" id="IPR003593">
    <property type="entry name" value="AAA+_ATPase"/>
</dbReference>
<keyword evidence="7 11" id="KW-0067">ATP-binding</keyword>
<organism evidence="13">
    <name type="scientific">Gronococcus sybilensis</name>
    <dbReference type="NCBI Taxonomy" id="3028029"/>
    <lineage>
        <taxon>Eukaryota</taxon>
        <taxon>Rhodophyta</taxon>
        <taxon>Bangiophyceae</taxon>
        <taxon>Cavernulicolales</taxon>
        <taxon>Cavernulicolaceae</taxon>
        <taxon>Gronococcus</taxon>
    </lineage>
</organism>
<evidence type="ECO:0000256" key="6">
    <source>
        <dbReference type="ARBA" id="ARBA00022806"/>
    </source>
</evidence>
<comment type="function">
    <text evidence="11">The main replicative DNA helicase, it participates in initiation and elongation during chromosome replication. Travels ahead of the DNA replisome, separating dsDNA into templates for DNA synthesis. A processive ATP-dependent 5'-3' DNA helicase it has DNA-dependent ATPase activity.</text>
</comment>
<gene>
    <name evidence="13" type="primary">dnaB</name>
    <name evidence="13" type="ORF">GRSY_011</name>
</gene>
<dbReference type="EC" id="5.6.2.3" evidence="11"/>
<dbReference type="GO" id="GO:0016787">
    <property type="term" value="F:hydrolase activity"/>
    <property type="evidence" value="ECO:0007669"/>
    <property type="project" value="UniProtKB-KW"/>
</dbReference>
<dbReference type="InterPro" id="IPR007694">
    <property type="entry name" value="DNA_helicase_DnaB-like_C"/>
</dbReference>
<dbReference type="InterPro" id="IPR027417">
    <property type="entry name" value="P-loop_NTPase"/>
</dbReference>
<evidence type="ECO:0000256" key="2">
    <source>
        <dbReference type="ARBA" id="ARBA00022515"/>
    </source>
</evidence>
<accession>A0A9Y1I2C1</accession>
<keyword evidence="8 11" id="KW-0238">DNA-binding</keyword>
<keyword evidence="2 11" id="KW-0639">Primosome</keyword>
<dbReference type="EMBL" id="OP616812">
    <property type="protein sequence ID" value="WDA99016.1"/>
    <property type="molecule type" value="Genomic_DNA"/>
</dbReference>
<evidence type="ECO:0000256" key="4">
    <source>
        <dbReference type="ARBA" id="ARBA00022741"/>
    </source>
</evidence>
<comment type="catalytic activity">
    <reaction evidence="10 11">
        <text>ATP + H2O = ADP + phosphate + H(+)</text>
        <dbReference type="Rhea" id="RHEA:13065"/>
        <dbReference type="ChEBI" id="CHEBI:15377"/>
        <dbReference type="ChEBI" id="CHEBI:15378"/>
        <dbReference type="ChEBI" id="CHEBI:30616"/>
        <dbReference type="ChEBI" id="CHEBI:43474"/>
        <dbReference type="ChEBI" id="CHEBI:456216"/>
        <dbReference type="EC" id="5.6.2.3"/>
    </reaction>
</comment>
<name>A0A9Y1I2C1_9RHOD</name>
<keyword evidence="4 11" id="KW-0547">Nucleotide-binding</keyword>
<keyword evidence="9" id="KW-0413">Isomerase</keyword>
<dbReference type="InterPro" id="IPR036185">
    <property type="entry name" value="DNA_heli_DnaB-like_N_sf"/>
</dbReference>